<dbReference type="PANTHER" id="PTHR23088">
    <property type="entry name" value="NITRILASE-RELATED"/>
    <property type="match status" value="1"/>
</dbReference>
<organism evidence="4 5">
    <name type="scientific">Rubrivirga litoralis</name>
    <dbReference type="NCBI Taxonomy" id="3075598"/>
    <lineage>
        <taxon>Bacteria</taxon>
        <taxon>Pseudomonadati</taxon>
        <taxon>Rhodothermota</taxon>
        <taxon>Rhodothermia</taxon>
        <taxon>Rhodothermales</taxon>
        <taxon>Rubricoccaceae</taxon>
        <taxon>Rubrivirga</taxon>
    </lineage>
</organism>
<feature type="domain" description="CN hydrolase" evidence="2">
    <location>
        <begin position="227"/>
        <end position="482"/>
    </location>
</feature>
<evidence type="ECO:0000259" key="3">
    <source>
        <dbReference type="PROSITE" id="PS51186"/>
    </source>
</evidence>
<sequence length="530" mass="59346">MPEIDLDDFQTTLRVRPLTPADHEAIVRLHDVAFPGMTTWTPEELAEIVAAFPEGQLGVEVDGRLVASSFSLVVDVDEYGAGHVYDDVAGDDLAENHDPDGDSLYGIEVVVDPAYRGMRIGRRLYEERKALVRRLNLKRIVIGGRLPGYHRVSGEMTAQEYVERVQARDLVEPVLTFQLANGFAIKRVVPGYLPDDAESEGYGVMMEWVNLHYAPDPAERTRSTFPVRVAAVQYPVRTIESFDDFARQVEFFVDAAAGYRADFVLFPEIFTLQLLSYLPRARRGAAVRQLAALAPDYLDLFHDLALKYNVNVIGGSTYAEEDDGVYNVAYLFRRDGSIEKQEKLHVTPNERRWWGVRPGSGVRVFDTDRGRVAISICYDVEFPEVARIAAAKGAQILFVPFCTDNRQGYLRVRLCAQARAIENQMYVVTAGVTGLIPDVDNMDVNYAQSGVFTPSDFPFARDGVAAECEPNVEALVIADVDLELTRRNRLVGTVRPWTDRRADLYEIVEKTPTVPPPMPDPVRTDHVQTG</sequence>
<keyword evidence="4" id="KW-0012">Acyltransferase</keyword>
<dbReference type="Proteomes" id="UP001267426">
    <property type="component" value="Unassembled WGS sequence"/>
</dbReference>
<dbReference type="CDD" id="cd04301">
    <property type="entry name" value="NAT_SF"/>
    <property type="match status" value="1"/>
</dbReference>
<dbReference type="CDD" id="cd07574">
    <property type="entry name" value="nitrilase_Rim1_like"/>
    <property type="match status" value="1"/>
</dbReference>
<dbReference type="PANTHER" id="PTHR23088:SF50">
    <property type="entry name" value="HYDROLASE YHCX"/>
    <property type="match status" value="1"/>
</dbReference>
<dbReference type="EC" id="2.3.1.-" evidence="4"/>
<protein>
    <submittedName>
        <fullName evidence="4">GNAT family N-acetyltransferase</fullName>
        <ecNumber evidence="4">2.3.1.-</ecNumber>
    </submittedName>
</protein>
<dbReference type="InterPro" id="IPR003010">
    <property type="entry name" value="C-N_Hydrolase"/>
</dbReference>
<accession>A0ABU3BLZ0</accession>
<gene>
    <name evidence="4" type="ORF">RM540_00660</name>
</gene>
<dbReference type="PROSITE" id="PS51186">
    <property type="entry name" value="GNAT"/>
    <property type="match status" value="1"/>
</dbReference>
<evidence type="ECO:0000256" key="1">
    <source>
        <dbReference type="ARBA" id="ARBA00010613"/>
    </source>
</evidence>
<dbReference type="Pfam" id="PF00583">
    <property type="entry name" value="Acetyltransf_1"/>
    <property type="match status" value="1"/>
</dbReference>
<dbReference type="InterPro" id="IPR001110">
    <property type="entry name" value="UPF0012_CS"/>
</dbReference>
<dbReference type="InterPro" id="IPR016181">
    <property type="entry name" value="Acyl_CoA_acyltransferase"/>
</dbReference>
<feature type="domain" description="N-acetyltransferase" evidence="3">
    <location>
        <begin position="13"/>
        <end position="207"/>
    </location>
</feature>
<dbReference type="Gene3D" id="3.60.110.10">
    <property type="entry name" value="Carbon-nitrogen hydrolase"/>
    <property type="match status" value="1"/>
</dbReference>
<keyword evidence="4" id="KW-0808">Transferase</keyword>
<evidence type="ECO:0000259" key="2">
    <source>
        <dbReference type="PROSITE" id="PS50263"/>
    </source>
</evidence>
<dbReference type="SUPFAM" id="SSF56317">
    <property type="entry name" value="Carbon-nitrogen hydrolase"/>
    <property type="match status" value="1"/>
</dbReference>
<name>A0ABU3BLZ0_9BACT</name>
<keyword evidence="5" id="KW-1185">Reference proteome</keyword>
<reference evidence="4 5" key="1">
    <citation type="submission" date="2023-09" db="EMBL/GenBank/DDBJ databases">
        <authorList>
            <person name="Rey-Velasco X."/>
        </authorList>
    </citation>
    <scope>NUCLEOTIDE SEQUENCE [LARGE SCALE GENOMIC DNA]</scope>
    <source>
        <strain evidence="4 5">F394</strain>
    </source>
</reference>
<dbReference type="InterPro" id="IPR036526">
    <property type="entry name" value="C-N_Hydrolase_sf"/>
</dbReference>
<evidence type="ECO:0000313" key="5">
    <source>
        <dbReference type="Proteomes" id="UP001267426"/>
    </source>
</evidence>
<dbReference type="PROSITE" id="PS01227">
    <property type="entry name" value="UPF0012"/>
    <property type="match status" value="1"/>
</dbReference>
<dbReference type="PROSITE" id="PS50263">
    <property type="entry name" value="CN_HYDROLASE"/>
    <property type="match status" value="1"/>
</dbReference>
<dbReference type="Gene3D" id="3.40.630.30">
    <property type="match status" value="1"/>
</dbReference>
<proteinExistence type="inferred from homology"/>
<comment type="caution">
    <text evidence="4">The sequence shown here is derived from an EMBL/GenBank/DDBJ whole genome shotgun (WGS) entry which is preliminary data.</text>
</comment>
<dbReference type="RefSeq" id="WP_311661228.1">
    <property type="nucleotide sequence ID" value="NZ_JAVRHT010000001.1"/>
</dbReference>
<dbReference type="InterPro" id="IPR000182">
    <property type="entry name" value="GNAT_dom"/>
</dbReference>
<dbReference type="SUPFAM" id="SSF55729">
    <property type="entry name" value="Acyl-CoA N-acyltransferases (Nat)"/>
    <property type="match status" value="1"/>
</dbReference>
<dbReference type="GO" id="GO:0016746">
    <property type="term" value="F:acyltransferase activity"/>
    <property type="evidence" value="ECO:0007669"/>
    <property type="project" value="UniProtKB-KW"/>
</dbReference>
<dbReference type="Pfam" id="PF00795">
    <property type="entry name" value="CN_hydrolase"/>
    <property type="match status" value="1"/>
</dbReference>
<comment type="similarity">
    <text evidence="1">Belongs to the carbon-nitrogen hydrolase superfamily. NIT1/NIT2 family.</text>
</comment>
<dbReference type="EMBL" id="JAVRHT010000001">
    <property type="protein sequence ID" value="MDT0630246.1"/>
    <property type="molecule type" value="Genomic_DNA"/>
</dbReference>
<evidence type="ECO:0000313" key="4">
    <source>
        <dbReference type="EMBL" id="MDT0630246.1"/>
    </source>
</evidence>